<accession>W6K2W8</accession>
<keyword evidence="3" id="KW-1185">Reference proteome</keyword>
<dbReference type="OrthoDB" id="4328209at2"/>
<dbReference type="RefSeq" id="WP_157044013.1">
    <property type="nucleotide sequence ID" value="NZ_HG764815.1"/>
</dbReference>
<evidence type="ECO:0000313" key="2">
    <source>
        <dbReference type="EMBL" id="CCH75490.1"/>
    </source>
</evidence>
<name>W6K2W8_9MICO</name>
<organism evidence="2 3">
    <name type="scientific">Nostocoides australiense Ben110</name>
    <dbReference type="NCBI Taxonomy" id="1193182"/>
    <lineage>
        <taxon>Bacteria</taxon>
        <taxon>Bacillati</taxon>
        <taxon>Actinomycetota</taxon>
        <taxon>Actinomycetes</taxon>
        <taxon>Micrococcales</taxon>
        <taxon>Intrasporangiaceae</taxon>
        <taxon>Nostocoides</taxon>
    </lineage>
</organism>
<dbReference type="EMBL" id="CAJA01000501">
    <property type="protein sequence ID" value="CCH75490.1"/>
    <property type="molecule type" value="Genomic_DNA"/>
</dbReference>
<protein>
    <recommendedName>
        <fullName evidence="4">DUF4367 domain-containing protein</fullName>
    </recommendedName>
</protein>
<comment type="caution">
    <text evidence="2">The sequence shown here is derived from an EMBL/GenBank/DDBJ whole genome shotgun (WGS) entry which is preliminary data.</text>
</comment>
<evidence type="ECO:0000256" key="1">
    <source>
        <dbReference type="SAM" id="MobiDB-lite"/>
    </source>
</evidence>
<gene>
    <name evidence="2" type="ORF">BN11_740013</name>
</gene>
<feature type="compositionally biased region" description="Low complexity" evidence="1">
    <location>
        <begin position="100"/>
        <end position="118"/>
    </location>
</feature>
<sequence>MREMDDADPLAEELIDLGRALPAPTVSPDLTAQVLARVTADEDVHVVGGARPATPGRRRWGRAKIAASIGALVGGLLLVPPVRATVLDWISLGGVRVQTPTTSATGSPGTSTPQSVSPRVTATSPVDEDESLSALKQARTRVGLDFAVPASLGGPTSIMVLHQGKVVEMTWGTGDSALIMDVLTGSLDYGFLKSARDVEWTDVRGNSALWLPGDHDLQWIDRSGATQTAPPRTARPTLVWVVPKDGADITYRLEGAATKQAALALAAEVGP</sequence>
<feature type="region of interest" description="Disordered" evidence="1">
    <location>
        <begin position="100"/>
        <end position="131"/>
    </location>
</feature>
<evidence type="ECO:0000313" key="3">
    <source>
        <dbReference type="Proteomes" id="UP000035763"/>
    </source>
</evidence>
<proteinExistence type="predicted"/>
<reference evidence="2 3" key="1">
    <citation type="journal article" date="2013" name="ISME J.">
        <title>A metabolic model for members of the genus Tetrasphaera involved in enhanced biological phosphorus removal.</title>
        <authorList>
            <person name="Kristiansen R."/>
            <person name="Nguyen H.T.T."/>
            <person name="Saunders A.M."/>
            <person name="Nielsen J.L."/>
            <person name="Wimmer R."/>
            <person name="Le V.Q."/>
            <person name="McIlroy S.J."/>
            <person name="Petrovski S."/>
            <person name="Seviour R.J."/>
            <person name="Calteau A."/>
            <person name="Nielsen K.L."/>
            <person name="Nielsen P.H."/>
        </authorList>
    </citation>
    <scope>NUCLEOTIDE SEQUENCE [LARGE SCALE GENOMIC DNA]</scope>
    <source>
        <strain evidence="2 3">Ben110</strain>
    </source>
</reference>
<dbReference type="Proteomes" id="UP000035763">
    <property type="component" value="Unassembled WGS sequence"/>
</dbReference>
<dbReference type="STRING" id="1193182.BN11_740013"/>
<evidence type="ECO:0008006" key="4">
    <source>
        <dbReference type="Google" id="ProtNLM"/>
    </source>
</evidence>
<dbReference type="AlphaFoldDB" id="W6K2W8"/>